<keyword evidence="8" id="KW-1185">Reference proteome</keyword>
<keyword evidence="2" id="KW-0964">Secreted</keyword>
<evidence type="ECO:0000256" key="5">
    <source>
        <dbReference type="SAM" id="SignalP"/>
    </source>
</evidence>
<dbReference type="InterPro" id="IPR036058">
    <property type="entry name" value="Kazal_dom_sf"/>
</dbReference>
<evidence type="ECO:0000256" key="3">
    <source>
        <dbReference type="ARBA" id="ARBA00022690"/>
    </source>
</evidence>
<dbReference type="Gene3D" id="3.30.60.30">
    <property type="match status" value="2"/>
</dbReference>
<comment type="subcellular location">
    <subcellularLocation>
        <location evidence="1">Secreted</location>
    </subcellularLocation>
</comment>
<dbReference type="InterPro" id="IPR002350">
    <property type="entry name" value="Kazal_dom"/>
</dbReference>
<keyword evidence="4" id="KW-1015">Disulfide bond</keyword>
<reference evidence="7" key="1">
    <citation type="submission" date="2021-11" db="EMBL/GenBank/DDBJ databases">
        <authorList>
            <person name="Schell T."/>
        </authorList>
    </citation>
    <scope>NUCLEOTIDE SEQUENCE</scope>
    <source>
        <strain evidence="7">M5</strain>
    </source>
</reference>
<evidence type="ECO:0000256" key="2">
    <source>
        <dbReference type="ARBA" id="ARBA00022525"/>
    </source>
</evidence>
<dbReference type="SUPFAM" id="SSF100895">
    <property type="entry name" value="Kazal-type serine protease inhibitors"/>
    <property type="match status" value="2"/>
</dbReference>
<dbReference type="SMART" id="SM00280">
    <property type="entry name" value="KAZAL"/>
    <property type="match status" value="2"/>
</dbReference>
<comment type="caution">
    <text evidence="7">The sequence shown here is derived from an EMBL/GenBank/DDBJ whole genome shotgun (WGS) entry which is preliminary data.</text>
</comment>
<dbReference type="PROSITE" id="PS51465">
    <property type="entry name" value="KAZAL_2"/>
    <property type="match status" value="2"/>
</dbReference>
<dbReference type="Pfam" id="PF00050">
    <property type="entry name" value="Kazal_1"/>
    <property type="match status" value="2"/>
</dbReference>
<sequence>MTSLGLALLYVIFLLLCLLNSKATVHGKNLSGPDRCKIGCLLDDYYPLCGTDNKTYTNDCFLYLENNCENPSSTKIHKAYDGVCTYGQQGCEIPCNGLGYTVTPICGNNGKTYDNDCELSGRNKCDGTKIEKAYDGECKLSHPESPFL</sequence>
<dbReference type="GO" id="GO:0030414">
    <property type="term" value="F:peptidase inhibitor activity"/>
    <property type="evidence" value="ECO:0007669"/>
    <property type="project" value="UniProtKB-KW"/>
</dbReference>
<dbReference type="GO" id="GO:0005576">
    <property type="term" value="C:extracellular region"/>
    <property type="evidence" value="ECO:0007669"/>
    <property type="project" value="UniProtKB-SubCell"/>
</dbReference>
<dbReference type="OrthoDB" id="192611at2759"/>
<evidence type="ECO:0000313" key="8">
    <source>
        <dbReference type="Proteomes" id="UP000789390"/>
    </source>
</evidence>
<dbReference type="Proteomes" id="UP000789390">
    <property type="component" value="Unassembled WGS sequence"/>
</dbReference>
<gene>
    <name evidence="7" type="ORF">DGAL_LOCUS15233</name>
</gene>
<organism evidence="7 8">
    <name type="scientific">Daphnia galeata</name>
    <dbReference type="NCBI Taxonomy" id="27404"/>
    <lineage>
        <taxon>Eukaryota</taxon>
        <taxon>Metazoa</taxon>
        <taxon>Ecdysozoa</taxon>
        <taxon>Arthropoda</taxon>
        <taxon>Crustacea</taxon>
        <taxon>Branchiopoda</taxon>
        <taxon>Diplostraca</taxon>
        <taxon>Cladocera</taxon>
        <taxon>Anomopoda</taxon>
        <taxon>Daphniidae</taxon>
        <taxon>Daphnia</taxon>
    </lineage>
</organism>
<evidence type="ECO:0000259" key="6">
    <source>
        <dbReference type="PROSITE" id="PS51465"/>
    </source>
</evidence>
<dbReference type="AlphaFoldDB" id="A0A8J2RZF2"/>
<dbReference type="PANTHER" id="PTHR21312:SF28">
    <property type="entry name" value="OVOINHIBITOR-RELATED"/>
    <property type="match status" value="1"/>
</dbReference>
<dbReference type="CDD" id="cd00104">
    <property type="entry name" value="KAZAL_FS"/>
    <property type="match status" value="1"/>
</dbReference>
<evidence type="ECO:0000256" key="4">
    <source>
        <dbReference type="ARBA" id="ARBA00023157"/>
    </source>
</evidence>
<feature type="domain" description="Kazal-like" evidence="6">
    <location>
        <begin position="30"/>
        <end position="86"/>
    </location>
</feature>
<feature type="chain" id="PRO_5035317587" description="Kazal-like domain-containing protein" evidence="5">
    <location>
        <begin position="28"/>
        <end position="148"/>
    </location>
</feature>
<protein>
    <recommendedName>
        <fullName evidence="6">Kazal-like domain-containing protein</fullName>
    </recommendedName>
</protein>
<evidence type="ECO:0000256" key="1">
    <source>
        <dbReference type="ARBA" id="ARBA00004613"/>
    </source>
</evidence>
<dbReference type="PANTHER" id="PTHR21312">
    <property type="entry name" value="SERINE PROTEASE INHIBITOR"/>
    <property type="match status" value="1"/>
</dbReference>
<proteinExistence type="predicted"/>
<keyword evidence="3" id="KW-0646">Protease inhibitor</keyword>
<feature type="domain" description="Kazal-like" evidence="6">
    <location>
        <begin position="87"/>
        <end position="140"/>
    </location>
</feature>
<dbReference type="EMBL" id="CAKKLH010000314">
    <property type="protein sequence ID" value="CAH0111585.1"/>
    <property type="molecule type" value="Genomic_DNA"/>
</dbReference>
<accession>A0A8J2RZF2</accession>
<evidence type="ECO:0000313" key="7">
    <source>
        <dbReference type="EMBL" id="CAH0111585.1"/>
    </source>
</evidence>
<feature type="signal peptide" evidence="5">
    <location>
        <begin position="1"/>
        <end position="27"/>
    </location>
</feature>
<keyword evidence="5" id="KW-0732">Signal</keyword>
<name>A0A8J2RZF2_9CRUS</name>